<organism evidence="4 5">
    <name type="scientific">Peribacillus loiseleuriae</name>
    <dbReference type="NCBI Taxonomy" id="1679170"/>
    <lineage>
        <taxon>Bacteria</taxon>
        <taxon>Bacillati</taxon>
        <taxon>Bacillota</taxon>
        <taxon>Bacilli</taxon>
        <taxon>Bacillales</taxon>
        <taxon>Bacillaceae</taxon>
        <taxon>Peribacillus</taxon>
    </lineage>
</organism>
<dbReference type="Gene3D" id="3.40.50.300">
    <property type="entry name" value="P-loop containing nucleotide triphosphate hydrolases"/>
    <property type="match status" value="3"/>
</dbReference>
<keyword evidence="4" id="KW-0067">ATP-binding</keyword>
<dbReference type="STRING" id="1679170.AC625_03090"/>
<accession>A0A0K9GPK3</accession>
<proteinExistence type="predicted"/>
<dbReference type="InterPro" id="IPR041677">
    <property type="entry name" value="DNA2/NAM7_AAA_11"/>
</dbReference>
<dbReference type="AlphaFoldDB" id="A0A0K9GPK3"/>
<dbReference type="Pfam" id="PF13195">
    <property type="entry name" value="DUF4011"/>
    <property type="match status" value="1"/>
</dbReference>
<dbReference type="InterPro" id="IPR011335">
    <property type="entry name" value="Restrct_endonuc-II-like"/>
</dbReference>
<dbReference type="RefSeq" id="WP_049679948.1">
    <property type="nucleotide sequence ID" value="NZ_LFZW01000001.1"/>
</dbReference>
<dbReference type="Pfam" id="PF18741">
    <property type="entry name" value="MTES_1575"/>
    <property type="match status" value="1"/>
</dbReference>
<reference evidence="5" key="1">
    <citation type="submission" date="2015-07" db="EMBL/GenBank/DDBJ databases">
        <title>Genome sequencing project for genomic taxonomy and phylogenomics of Bacillus-like bacteria.</title>
        <authorList>
            <person name="Liu B."/>
            <person name="Wang J."/>
            <person name="Zhu Y."/>
            <person name="Liu G."/>
            <person name="Chen Q."/>
            <person name="Chen Z."/>
            <person name="Lan J."/>
            <person name="Che J."/>
            <person name="Ge C."/>
            <person name="Shi H."/>
            <person name="Pan Z."/>
            <person name="Liu X."/>
        </authorList>
    </citation>
    <scope>NUCLEOTIDE SEQUENCE [LARGE SCALE GENOMIC DNA]</scope>
    <source>
        <strain evidence="5">FJAT-27997</strain>
    </source>
</reference>
<evidence type="ECO:0000313" key="5">
    <source>
        <dbReference type="Proteomes" id="UP000037146"/>
    </source>
</evidence>
<keyword evidence="4" id="KW-0347">Helicase</keyword>
<dbReference type="EMBL" id="LFZW01000001">
    <property type="protein sequence ID" value="KMY48624.1"/>
    <property type="molecule type" value="Genomic_DNA"/>
</dbReference>
<keyword evidence="5" id="KW-1185">Reference proteome</keyword>
<dbReference type="InterPro" id="IPR049468">
    <property type="entry name" value="Restrct_endonuc-II-like_dom"/>
</dbReference>
<evidence type="ECO:0000259" key="3">
    <source>
        <dbReference type="Pfam" id="PF18741"/>
    </source>
</evidence>
<feature type="domain" description="DNA2/NAM7 helicase helicase" evidence="1">
    <location>
        <begin position="298"/>
        <end position="395"/>
    </location>
</feature>
<gene>
    <name evidence="4" type="ORF">AC625_03090</name>
</gene>
<name>A0A0K9GPK3_9BACI</name>
<dbReference type="OrthoDB" id="9757917at2"/>
<evidence type="ECO:0000259" key="1">
    <source>
        <dbReference type="Pfam" id="PF13086"/>
    </source>
</evidence>
<dbReference type="SUPFAM" id="SSF52980">
    <property type="entry name" value="Restriction endonuclease-like"/>
    <property type="match status" value="1"/>
</dbReference>
<dbReference type="PATRIC" id="fig|1679170.3.peg.638"/>
<evidence type="ECO:0000259" key="2">
    <source>
        <dbReference type="Pfam" id="PF13087"/>
    </source>
</evidence>
<sequence>MKAHLIHMRDKLNNINKRNRSIRLLKISQKWSFDLANLDSIEGKEDAQSIIKEIVGQKMKGKITLLHPSLDDEKSMNLSKKLTDLYRQIKAMEDETGVHDLYLGYPFLSGVLLDGTFIQAPLFLYPIRLEKDNIAMQKWVLRVEEGGPQLNRTLFLAMKKLNKLGFSEEIFEEAISIASSMDFTEIMAFLEKQQLKVQFTETGLSRLKEYKVSDIPEVANMTLLENAIIGDFPQGGSSIVRDYDELINLSETSSLSLVGELINSEDDRSIEAGVLSSGVEEEELTSEKEDILNLLRTDGSQEEILREARHQKGLVIHGPPGTGKSQVIVNLITDALHRKKKILVVCQKRAALDVVYQRMNSLGLSDHIALVHDEKVDRKALYQKISTVLEHNEVQFAEAVEKLITVTSRLDNQEQLLNTIAKALYEPQPYGYKLYELYGESKPITNSNKIISLNSVIDRLTRESLRDMAEAVYTYGEWYEQFGQETYPLRHRKSFAAFDMKAKLEAIETLEALIGKAKKATDYIEALNIEKITPAYTWEVQHRLDKIYPDLDDGQKRTLQGMRIFWWTTITGKSIIEEITNGEKFKGTSSTEWMKVKRSLKIMYDLGKVTKAMADDMKVLSTLMQEEQVKILQDRVAEGDIPLKELDLLLEYIHRDFDDLKLMDMFWRQASDDVKNVITALQEKESNTDQTLSEFWVDTFKNSAYIHWIDQIEAKYPDVQKVSTNEFGRIRESFAKLLEEKRNVAAEYLIHELKNKVKSVQQVQGKSTKELKHQTGKKRMIWPLRKLVNGFADKGLVDILPVWLASPEMVSSIFPLTEGLFDIVIFDEASQLTVESGMPSVYRGKQIVVAGDEKQLPPSNMFRAGYADEENGEEAEFDTDESVSLLNLAKRRFPAKILQWHYRSKYEELINFSNHAFYNGYVQIAPNVTPFKEPPGIVWRRVDGRWLNQSNEVEALEVVAQLKRTLQQQPGKTVGIITFNAKQQSKVQDMIDGEAAEDEEFRILYNELMARNLDERLFVKNIENVQGDERDIIIFSIGYAKNEEGKVYNRFGSLNQKGGENRLNVAVTRAKEGAIVVSSIEPEDLNVANASERGPKLLKSYLKYARAVSGGKVEDIHAVIQEINETVSTHAVQQTLHFDSPFEEQVYQRLRNLGYEVITQVGMSGYRIDMAVTHPNDRSRYILGVECDGAMYHSSPSARERDVYRQGYLESRGWVIERIWSRNWWKNPVNEIERIDQRIKELVRKEEVRDALEAR</sequence>
<dbReference type="GO" id="GO:0004386">
    <property type="term" value="F:helicase activity"/>
    <property type="evidence" value="ECO:0007669"/>
    <property type="project" value="UniProtKB-KW"/>
</dbReference>
<dbReference type="PANTHER" id="PTHR10887:SF530">
    <property type="entry name" value="SUPERFAMILY I DNA HELICASES"/>
    <property type="match status" value="1"/>
</dbReference>
<evidence type="ECO:0000313" key="4">
    <source>
        <dbReference type="EMBL" id="KMY48624.1"/>
    </source>
</evidence>
<dbReference type="InterPro" id="IPR047187">
    <property type="entry name" value="SF1_C_Upf1"/>
</dbReference>
<feature type="domain" description="DNA2/NAM7 helicase-like C-terminal" evidence="2">
    <location>
        <begin position="893"/>
        <end position="1079"/>
    </location>
</feature>
<dbReference type="Proteomes" id="UP000037146">
    <property type="component" value="Unassembled WGS sequence"/>
</dbReference>
<dbReference type="Pfam" id="PF13086">
    <property type="entry name" value="AAA_11"/>
    <property type="match status" value="1"/>
</dbReference>
<dbReference type="FunFam" id="3.40.960.10:FF:000002">
    <property type="entry name" value="DNA helicase related protein"/>
    <property type="match status" value="1"/>
</dbReference>
<dbReference type="Gene3D" id="3.40.960.10">
    <property type="entry name" value="VSR Endonuclease"/>
    <property type="match status" value="1"/>
</dbReference>
<comment type="caution">
    <text evidence="4">The sequence shown here is derived from an EMBL/GenBank/DDBJ whole genome shotgun (WGS) entry which is preliminary data.</text>
</comment>
<dbReference type="CDD" id="cd18808">
    <property type="entry name" value="SF1_C_Upf1"/>
    <property type="match status" value="1"/>
</dbReference>
<dbReference type="InterPro" id="IPR027417">
    <property type="entry name" value="P-loop_NTPase"/>
</dbReference>
<keyword evidence="4" id="KW-0547">Nucleotide-binding</keyword>
<dbReference type="InterPro" id="IPR025103">
    <property type="entry name" value="DUF4011"/>
</dbReference>
<keyword evidence="4" id="KW-0378">Hydrolase</keyword>
<dbReference type="SUPFAM" id="SSF52540">
    <property type="entry name" value="P-loop containing nucleoside triphosphate hydrolases"/>
    <property type="match status" value="1"/>
</dbReference>
<protein>
    <submittedName>
        <fullName evidence="4">Helicase</fullName>
    </submittedName>
</protein>
<dbReference type="InterPro" id="IPR041679">
    <property type="entry name" value="DNA2/NAM7-like_C"/>
</dbReference>
<dbReference type="Pfam" id="PF13087">
    <property type="entry name" value="AAA_12"/>
    <property type="match status" value="1"/>
</dbReference>
<feature type="domain" description="Restriction endonuclease type II-like" evidence="3">
    <location>
        <begin position="1142"/>
        <end position="1239"/>
    </location>
</feature>
<dbReference type="InterPro" id="IPR045055">
    <property type="entry name" value="DNA2/NAM7-like"/>
</dbReference>
<dbReference type="PANTHER" id="PTHR10887">
    <property type="entry name" value="DNA2/NAM7 HELICASE FAMILY"/>
    <property type="match status" value="1"/>
</dbReference>